<comment type="caution">
    <text evidence="3">The sequence shown here is derived from an EMBL/GenBank/DDBJ whole genome shotgun (WGS) entry which is preliminary data.</text>
</comment>
<dbReference type="GO" id="GO:0005634">
    <property type="term" value="C:nucleus"/>
    <property type="evidence" value="ECO:0007669"/>
    <property type="project" value="TreeGrafter"/>
</dbReference>
<evidence type="ECO:0000259" key="2">
    <source>
        <dbReference type="PROSITE" id="PS50157"/>
    </source>
</evidence>
<dbReference type="PROSITE" id="PS50157">
    <property type="entry name" value="ZINC_FINGER_C2H2_2"/>
    <property type="match status" value="1"/>
</dbReference>
<dbReference type="Pfam" id="PF00096">
    <property type="entry name" value="zf-C2H2"/>
    <property type="match status" value="1"/>
</dbReference>
<gene>
    <name evidence="3" type="ORF">FMAN_09891</name>
</gene>
<feature type="domain" description="C2H2-type" evidence="2">
    <location>
        <begin position="205"/>
        <end position="235"/>
    </location>
</feature>
<accession>A0A1L7TP81</accession>
<dbReference type="PANTHER" id="PTHR46179">
    <property type="entry name" value="ZINC FINGER PROTEIN"/>
    <property type="match status" value="1"/>
</dbReference>
<dbReference type="PROSITE" id="PS00028">
    <property type="entry name" value="ZINC_FINGER_C2H2_1"/>
    <property type="match status" value="1"/>
</dbReference>
<evidence type="ECO:0000256" key="1">
    <source>
        <dbReference type="PROSITE-ProRule" id="PRU00042"/>
    </source>
</evidence>
<dbReference type="AlphaFoldDB" id="A0A1L7TP81"/>
<protein>
    <submittedName>
        <fullName evidence="3">Related to zinc finger protein odd-paired-like (Opl)</fullName>
    </submittedName>
</protein>
<dbReference type="PANTHER" id="PTHR46179:SF26">
    <property type="entry name" value="ZINC FINGER PROTEIN 423 HOMOLOG"/>
    <property type="match status" value="1"/>
</dbReference>
<dbReference type="Gene3D" id="3.30.160.60">
    <property type="entry name" value="Classic Zinc Finger"/>
    <property type="match status" value="1"/>
</dbReference>
<proteinExistence type="predicted"/>
<dbReference type="SMART" id="SM00355">
    <property type="entry name" value="ZnF_C2H2"/>
    <property type="match status" value="2"/>
</dbReference>
<dbReference type="InterPro" id="IPR013087">
    <property type="entry name" value="Znf_C2H2_type"/>
</dbReference>
<organism evidence="3 4">
    <name type="scientific">Fusarium mangiferae</name>
    <name type="common">Mango malformation disease fungus</name>
    <dbReference type="NCBI Taxonomy" id="192010"/>
    <lineage>
        <taxon>Eukaryota</taxon>
        <taxon>Fungi</taxon>
        <taxon>Dikarya</taxon>
        <taxon>Ascomycota</taxon>
        <taxon>Pezizomycotina</taxon>
        <taxon>Sordariomycetes</taxon>
        <taxon>Hypocreomycetidae</taxon>
        <taxon>Hypocreales</taxon>
        <taxon>Nectriaceae</taxon>
        <taxon>Fusarium</taxon>
        <taxon>Fusarium fujikuroi species complex</taxon>
    </lineage>
</organism>
<dbReference type="Proteomes" id="UP000184255">
    <property type="component" value="Unassembled WGS sequence"/>
</dbReference>
<keyword evidence="4" id="KW-1185">Reference proteome</keyword>
<dbReference type="EMBL" id="FCQH01000011">
    <property type="protein sequence ID" value="CVL00450.1"/>
    <property type="molecule type" value="Genomic_DNA"/>
</dbReference>
<dbReference type="GeneID" id="65089148"/>
<keyword evidence="1" id="KW-0863">Zinc-finger</keyword>
<keyword evidence="1" id="KW-0479">Metal-binding</keyword>
<evidence type="ECO:0000313" key="3">
    <source>
        <dbReference type="EMBL" id="CVL00450.1"/>
    </source>
</evidence>
<reference evidence="4" key="1">
    <citation type="journal article" date="2016" name="Genome Biol. Evol.">
        <title>Comparative 'omics' of the Fusarium fujikuroi species complex highlights differences in genetic potential and metabolite synthesis.</title>
        <authorList>
            <person name="Niehaus E.-M."/>
            <person name="Muensterkoetter M."/>
            <person name="Proctor R.H."/>
            <person name="Brown D.W."/>
            <person name="Sharon A."/>
            <person name="Idan Y."/>
            <person name="Oren-Young L."/>
            <person name="Sieber C.M."/>
            <person name="Novak O."/>
            <person name="Pencik A."/>
            <person name="Tarkowska D."/>
            <person name="Hromadova K."/>
            <person name="Freeman S."/>
            <person name="Maymon M."/>
            <person name="Elazar M."/>
            <person name="Youssef S.A."/>
            <person name="El-Shabrawy E.S.M."/>
            <person name="Shalaby A.B.A."/>
            <person name="Houterman P."/>
            <person name="Brock N.L."/>
            <person name="Burkhardt I."/>
            <person name="Tsavkelova E.A."/>
            <person name="Dickschat J.S."/>
            <person name="Galuszka P."/>
            <person name="Gueldener U."/>
            <person name="Tudzynski B."/>
        </authorList>
    </citation>
    <scope>NUCLEOTIDE SEQUENCE [LARGE SCALE GENOMIC DNA]</scope>
    <source>
        <strain evidence="4">MRC7560</strain>
    </source>
</reference>
<name>A0A1L7TP81_FUSMA</name>
<dbReference type="VEuPathDB" id="FungiDB:FMAN_09891"/>
<dbReference type="GO" id="GO:0008270">
    <property type="term" value="F:zinc ion binding"/>
    <property type="evidence" value="ECO:0007669"/>
    <property type="project" value="UniProtKB-KW"/>
</dbReference>
<dbReference type="InterPro" id="IPR051061">
    <property type="entry name" value="Zinc_finger_trans_reg"/>
</dbReference>
<sequence length="299" mass="34043">MQVQYDPSLDLGAQEPFAMEHHSVPRSYELDFSNKENIDEWYMVPGNSNFVIDYEYPQMPPFAENVTDFSYFTPQTPKTFGMNFGFSPVEKGEFLLVDPLLGTGMALDDGYISNHSLQPIEMPMTSPSSVSSVPEDSSWEFVKPLTIESVWDLSALHPDSCNILGRRNSEPFNWSGASTPTTNSQDEREDPSALLALSLRDGFRYPCPDTSCNKSFKRKEHAKRHYVTKHKPRMHYLQCEFCGKDTFTRRDNLNAHRRLHARHPVKNNGGVHFVPAALKVLQKVQKPTAYNGKLLRLHG</sequence>
<evidence type="ECO:0000313" key="4">
    <source>
        <dbReference type="Proteomes" id="UP000184255"/>
    </source>
</evidence>
<dbReference type="GO" id="GO:0006357">
    <property type="term" value="P:regulation of transcription by RNA polymerase II"/>
    <property type="evidence" value="ECO:0007669"/>
    <property type="project" value="TreeGrafter"/>
</dbReference>
<dbReference type="RefSeq" id="XP_041686377.1">
    <property type="nucleotide sequence ID" value="XM_041820504.1"/>
</dbReference>
<keyword evidence="1" id="KW-0862">Zinc</keyword>
<dbReference type="GO" id="GO:0003712">
    <property type="term" value="F:transcription coregulator activity"/>
    <property type="evidence" value="ECO:0007669"/>
    <property type="project" value="TreeGrafter"/>
</dbReference>